<keyword evidence="4" id="KW-1185">Reference proteome</keyword>
<dbReference type="EMBL" id="JAQQPM010000007">
    <property type="protein sequence ID" value="KAK2074059.1"/>
    <property type="molecule type" value="Genomic_DNA"/>
</dbReference>
<feature type="transmembrane region" description="Helical" evidence="2">
    <location>
        <begin position="93"/>
        <end position="112"/>
    </location>
</feature>
<protein>
    <submittedName>
        <fullName evidence="3">Uncharacterized protein</fullName>
    </submittedName>
</protein>
<evidence type="ECO:0000313" key="3">
    <source>
        <dbReference type="EMBL" id="KAK2074059.1"/>
    </source>
</evidence>
<organism evidence="3 4">
    <name type="scientific">Phyllachora maydis</name>
    <dbReference type="NCBI Taxonomy" id="1825666"/>
    <lineage>
        <taxon>Eukaryota</taxon>
        <taxon>Fungi</taxon>
        <taxon>Dikarya</taxon>
        <taxon>Ascomycota</taxon>
        <taxon>Pezizomycotina</taxon>
        <taxon>Sordariomycetes</taxon>
        <taxon>Sordariomycetidae</taxon>
        <taxon>Phyllachorales</taxon>
        <taxon>Phyllachoraceae</taxon>
        <taxon>Phyllachora</taxon>
    </lineage>
</organism>
<accession>A0AAD9IA84</accession>
<sequence>MSLPTNTARLALHRHCLALSSLPHRITTTTTTNTTTTHHLQCRSVLDTKASRPRPGPLQTNNPSADAGSRPAAPRADGPTRSFNKDGTAPKGTYIWAAVFTAVFGGIYFTFLTKPADVVAQTTGLGGAKAQAREQREGR</sequence>
<proteinExistence type="predicted"/>
<reference evidence="3" key="1">
    <citation type="journal article" date="2023" name="Mol. Plant Microbe Interact.">
        <title>Elucidating the Obligate Nature and Biological Capacity of an Invasive Fungal Corn Pathogen.</title>
        <authorList>
            <person name="MacCready J.S."/>
            <person name="Roggenkamp E.M."/>
            <person name="Gdanetz K."/>
            <person name="Chilvers M.I."/>
        </authorList>
    </citation>
    <scope>NUCLEOTIDE SEQUENCE</scope>
    <source>
        <strain evidence="3">PM02</strain>
    </source>
</reference>
<evidence type="ECO:0000256" key="1">
    <source>
        <dbReference type="SAM" id="MobiDB-lite"/>
    </source>
</evidence>
<dbReference type="Proteomes" id="UP001217918">
    <property type="component" value="Unassembled WGS sequence"/>
</dbReference>
<keyword evidence="2" id="KW-0472">Membrane</keyword>
<comment type="caution">
    <text evidence="3">The sequence shown here is derived from an EMBL/GenBank/DDBJ whole genome shotgun (WGS) entry which is preliminary data.</text>
</comment>
<feature type="region of interest" description="Disordered" evidence="1">
    <location>
        <begin position="29"/>
        <end position="89"/>
    </location>
</feature>
<evidence type="ECO:0000256" key="2">
    <source>
        <dbReference type="SAM" id="Phobius"/>
    </source>
</evidence>
<gene>
    <name evidence="3" type="ORF">P8C59_008296</name>
</gene>
<dbReference type="AlphaFoldDB" id="A0AAD9IA84"/>
<evidence type="ECO:0000313" key="4">
    <source>
        <dbReference type="Proteomes" id="UP001217918"/>
    </source>
</evidence>
<keyword evidence="2" id="KW-0812">Transmembrane</keyword>
<name>A0AAD9IA84_9PEZI</name>
<keyword evidence="2" id="KW-1133">Transmembrane helix</keyword>